<name>K1LZ96_9LACO</name>
<reference evidence="2 3" key="1">
    <citation type="submission" date="2012-07" db="EMBL/GenBank/DDBJ databases">
        <title>The Genome Sequence of Lactobacillus crispatus FB077-07.</title>
        <authorList>
            <consortium name="The Broad Institute Genome Sequencing Platform"/>
            <person name="Earl A."/>
            <person name="Ward D."/>
            <person name="Feldgarden M."/>
            <person name="Gevers D."/>
            <person name="Saerens B."/>
            <person name="Vaneechoutte M."/>
            <person name="Walker B."/>
            <person name="Young S.K."/>
            <person name="Zeng Q."/>
            <person name="Gargeya S."/>
            <person name="Fitzgerald M."/>
            <person name="Haas B."/>
            <person name="Abouelleil A."/>
            <person name="Alvarado L."/>
            <person name="Arachchi H.M."/>
            <person name="Berlin A.M."/>
            <person name="Chapman S.B."/>
            <person name="Goldberg J."/>
            <person name="Griggs A."/>
            <person name="Gujja S."/>
            <person name="Hansen M."/>
            <person name="Howarth C."/>
            <person name="Imamovic A."/>
            <person name="Larimer J."/>
            <person name="McCowen C."/>
            <person name="Montmayeur A."/>
            <person name="Murphy C."/>
            <person name="Neiman D."/>
            <person name="Pearson M."/>
            <person name="Priest M."/>
            <person name="Roberts A."/>
            <person name="Saif S."/>
            <person name="Shea T."/>
            <person name="Sisk P."/>
            <person name="Sykes S."/>
            <person name="Wortman J."/>
            <person name="Nusbaum C."/>
            <person name="Birren B."/>
        </authorList>
    </citation>
    <scope>NUCLEOTIDE SEQUENCE [LARGE SCALE GENOMIC DNA]</scope>
    <source>
        <strain evidence="2 3">FB077-07</strain>
    </source>
</reference>
<dbReference type="PATRIC" id="fig|883092.3.peg.2363"/>
<organism evidence="2 3">
    <name type="scientific">Lactobacillus crispatus FB077-07</name>
    <dbReference type="NCBI Taxonomy" id="883092"/>
    <lineage>
        <taxon>Bacteria</taxon>
        <taxon>Bacillati</taxon>
        <taxon>Bacillota</taxon>
        <taxon>Bacilli</taxon>
        <taxon>Lactobacillales</taxon>
        <taxon>Lactobacillaceae</taxon>
        <taxon>Lactobacillus</taxon>
    </lineage>
</organism>
<dbReference type="RefSeq" id="WP_005729857.1">
    <property type="nucleotide sequence ID" value="NZ_JH932275.1"/>
</dbReference>
<evidence type="ECO:0000313" key="3">
    <source>
        <dbReference type="Proteomes" id="UP000004722"/>
    </source>
</evidence>
<dbReference type="InterPro" id="IPR024385">
    <property type="entry name" value="DUF3854"/>
</dbReference>
<dbReference type="Pfam" id="PF12965">
    <property type="entry name" value="DUF3854"/>
    <property type="match status" value="1"/>
</dbReference>
<sequence length="506" mass="57601">MVTKLSELEMRFGGNLTPNGMKDIDYKNQNVHFLRFAGASCPICGHKTWCQVNATGTKIICQRVKQTTESINGFKYVKDIKAIGGYLYKLVNLDEAVKFDANAINYNHTFPMASPKVTDTMYRLLLQAYPLTQSHLENLKKRGLSDEDINLHHSRGFGSFYLKRADGKPYFIQAKLKPSDDGKIICLSRWNNVLKKYKLPENLWHGVPGFYLSTASFRGQDFSFPNFSTVNGKNEKHAPEGMLIPYYDEYNRIRAFQIRIDHPKKYAVIKQGLRLNEGDLKVYINDDDTYSVYCYAFGKKEMIAKGKLDGKKEVTLSYGVDVMKENYTFEVSSEAKYYWVSSLSEKDGADTTGKWPVQVAYNPTVAQLNPNNPEERQCLQKYIDKPKAIWVTEGGLKGYITAMKLSKAFTKEQLDDYGRDVLAVAGVNSYRKFLPMLKKLHVTTVTIAYDMDMLQNDQVADNYSNLINMLHENGFKVQLAVWQPDKAKGIDDALSAGIEVQVTPYK</sequence>
<dbReference type="Proteomes" id="UP000004722">
    <property type="component" value="Unassembled WGS sequence"/>
</dbReference>
<gene>
    <name evidence="2" type="ORF">HMPREF9249_02378</name>
</gene>
<evidence type="ECO:0000259" key="1">
    <source>
        <dbReference type="Pfam" id="PF12965"/>
    </source>
</evidence>
<dbReference type="OrthoDB" id="2665710at2"/>
<feature type="domain" description="DUF3854" evidence="1">
    <location>
        <begin position="432"/>
        <end position="495"/>
    </location>
</feature>
<dbReference type="CDD" id="cd01029">
    <property type="entry name" value="TOPRIM_primases"/>
    <property type="match status" value="1"/>
</dbReference>
<protein>
    <recommendedName>
        <fullName evidence="1">DUF3854 domain-containing protein</fullName>
    </recommendedName>
</protein>
<comment type="caution">
    <text evidence="2">The sequence shown here is derived from an EMBL/GenBank/DDBJ whole genome shotgun (WGS) entry which is preliminary data.</text>
</comment>
<dbReference type="InterPro" id="IPR034154">
    <property type="entry name" value="TOPRIM_DnaG/twinkle"/>
</dbReference>
<dbReference type="HOGENOM" id="CLU_532946_0_0_9"/>
<evidence type="ECO:0000313" key="2">
    <source>
        <dbReference type="EMBL" id="EKB62155.1"/>
    </source>
</evidence>
<dbReference type="EMBL" id="AGZG01000115">
    <property type="protein sequence ID" value="EKB62155.1"/>
    <property type="molecule type" value="Genomic_DNA"/>
</dbReference>
<dbReference type="AlphaFoldDB" id="K1LZ96"/>
<proteinExistence type="predicted"/>
<accession>K1LZ96</accession>